<dbReference type="PANTHER" id="PTHR13484:SF0">
    <property type="entry name" value="PRE-MRNA 3'-END-PROCESSING FACTOR FIP1"/>
    <property type="match status" value="1"/>
</dbReference>
<evidence type="ECO:0000256" key="2">
    <source>
        <dbReference type="ARBA" id="ARBA00007459"/>
    </source>
</evidence>
<sequence length="515" mass="57505">MDDLDEYLYGDEAPTAAPAIPPANPTPESTANLAPEEDDEPYEPPDFDVEDAPAADGVDAAAGGAEEGAGQAPVEEDDDDEEETDSDDDIEIVLESTEGTAPPSKFGHGRPASTLVVKPNQYVKGADISSSLIFTVCAPKDGTAPPPSHPPVITKSVVDINAVGQHDGRDIYDVDIESFEDKPWRKPGADITDYFNFGFNEVSWRAYCAKQKQMRAEMEAQKRIAYESKLEAEYAHEQMLAFQQIPQGVKYQRIMRPQFPPPPMMVQRSLVIPVRRQRESDDAVVLTDVDDRDIRPPGEDMRKMPHDRFPPEEYPPDFHAHPGHPQHPQHPHMAIYPGPPGYGHMPPGFPGDEGPAPGFDPYRPGPRGPMMMRPGMMGPPPPMRGDRLFFPMDDRMDPHMHPYGPRDPHPRPPFERTGPPPLPLDTGSYPGSSSNSGAAVVVERGTGGRSSSDRDRDRERERERDRDRERDRERERGDREREREQRGDRERGGDRERDRGEREGGSSSRKRAHDG</sequence>
<evidence type="ECO:0000313" key="7">
    <source>
        <dbReference type="EMBL" id="RKO86503.1"/>
    </source>
</evidence>
<keyword evidence="3" id="KW-0507">mRNA processing</keyword>
<feature type="compositionally biased region" description="Acidic residues" evidence="5">
    <location>
        <begin position="35"/>
        <end position="53"/>
    </location>
</feature>
<feature type="domain" description="Pre-mRNA polyadenylation factor Fip1" evidence="6">
    <location>
        <begin position="173"/>
        <end position="215"/>
    </location>
</feature>
<organism evidence="7 8">
    <name type="scientific">Blyttiomyces helicus</name>
    <dbReference type="NCBI Taxonomy" id="388810"/>
    <lineage>
        <taxon>Eukaryota</taxon>
        <taxon>Fungi</taxon>
        <taxon>Fungi incertae sedis</taxon>
        <taxon>Chytridiomycota</taxon>
        <taxon>Chytridiomycota incertae sedis</taxon>
        <taxon>Chytridiomycetes</taxon>
        <taxon>Chytridiomycetes incertae sedis</taxon>
        <taxon>Blyttiomyces</taxon>
    </lineage>
</organism>
<dbReference type="GO" id="GO:0006397">
    <property type="term" value="P:mRNA processing"/>
    <property type="evidence" value="ECO:0007669"/>
    <property type="project" value="UniProtKB-KW"/>
</dbReference>
<feature type="compositionally biased region" description="Basic and acidic residues" evidence="5">
    <location>
        <begin position="451"/>
        <end position="504"/>
    </location>
</feature>
<feature type="compositionally biased region" description="Acidic residues" evidence="5">
    <location>
        <begin position="74"/>
        <end position="88"/>
    </location>
</feature>
<name>A0A4P9W5B0_9FUNG</name>
<comment type="subcellular location">
    <subcellularLocation>
        <location evidence="1">Nucleus</location>
    </subcellularLocation>
</comment>
<dbReference type="Pfam" id="PF05182">
    <property type="entry name" value="Fip1"/>
    <property type="match status" value="1"/>
</dbReference>
<reference evidence="8" key="1">
    <citation type="journal article" date="2018" name="Nat. Microbiol.">
        <title>Leveraging single-cell genomics to expand the fungal tree of life.</title>
        <authorList>
            <person name="Ahrendt S.R."/>
            <person name="Quandt C.A."/>
            <person name="Ciobanu D."/>
            <person name="Clum A."/>
            <person name="Salamov A."/>
            <person name="Andreopoulos B."/>
            <person name="Cheng J.F."/>
            <person name="Woyke T."/>
            <person name="Pelin A."/>
            <person name="Henrissat B."/>
            <person name="Reynolds N.K."/>
            <person name="Benny G.L."/>
            <person name="Smith M.E."/>
            <person name="James T.Y."/>
            <person name="Grigoriev I.V."/>
        </authorList>
    </citation>
    <scope>NUCLEOTIDE SEQUENCE [LARGE SCALE GENOMIC DNA]</scope>
</reference>
<dbReference type="Proteomes" id="UP000269721">
    <property type="component" value="Unassembled WGS sequence"/>
</dbReference>
<feature type="compositionally biased region" description="Basic residues" evidence="5">
    <location>
        <begin position="321"/>
        <end position="330"/>
    </location>
</feature>
<comment type="similarity">
    <text evidence="2">Belongs to the FIP1 family.</text>
</comment>
<dbReference type="OrthoDB" id="1917198at2759"/>
<evidence type="ECO:0000256" key="3">
    <source>
        <dbReference type="ARBA" id="ARBA00022664"/>
    </source>
</evidence>
<feature type="compositionally biased region" description="Basic and acidic residues" evidence="5">
    <location>
        <begin position="384"/>
        <end position="414"/>
    </location>
</feature>
<evidence type="ECO:0000256" key="5">
    <source>
        <dbReference type="SAM" id="MobiDB-lite"/>
    </source>
</evidence>
<keyword evidence="4" id="KW-0539">Nucleus</keyword>
<accession>A0A4P9W5B0</accession>
<dbReference type="EMBL" id="KZ998140">
    <property type="protein sequence ID" value="RKO86503.1"/>
    <property type="molecule type" value="Genomic_DNA"/>
</dbReference>
<feature type="compositionally biased region" description="Low complexity" evidence="5">
    <location>
        <begin position="431"/>
        <end position="444"/>
    </location>
</feature>
<dbReference type="AlphaFoldDB" id="A0A4P9W5B0"/>
<dbReference type="PANTHER" id="PTHR13484">
    <property type="entry name" value="FIP1-LIKE 1 PROTEIN"/>
    <property type="match status" value="1"/>
</dbReference>
<dbReference type="GO" id="GO:0005847">
    <property type="term" value="C:mRNA cleavage and polyadenylation specificity factor complex"/>
    <property type="evidence" value="ECO:0007669"/>
    <property type="project" value="TreeGrafter"/>
</dbReference>
<feature type="region of interest" description="Disordered" evidence="5">
    <location>
        <begin position="1"/>
        <end position="88"/>
    </location>
</feature>
<protein>
    <recommendedName>
        <fullName evidence="6">Pre-mRNA polyadenylation factor Fip1 domain-containing protein</fullName>
    </recommendedName>
</protein>
<feature type="compositionally biased region" description="Low complexity" evidence="5">
    <location>
        <begin position="54"/>
        <end position="73"/>
    </location>
</feature>
<evidence type="ECO:0000256" key="1">
    <source>
        <dbReference type="ARBA" id="ARBA00004123"/>
    </source>
</evidence>
<evidence type="ECO:0000259" key="6">
    <source>
        <dbReference type="Pfam" id="PF05182"/>
    </source>
</evidence>
<evidence type="ECO:0000313" key="8">
    <source>
        <dbReference type="Proteomes" id="UP000269721"/>
    </source>
</evidence>
<keyword evidence="8" id="KW-1185">Reference proteome</keyword>
<dbReference type="InterPro" id="IPR007854">
    <property type="entry name" value="Fip1_dom"/>
</dbReference>
<gene>
    <name evidence="7" type="ORF">BDK51DRAFT_31223</name>
</gene>
<evidence type="ECO:0000256" key="4">
    <source>
        <dbReference type="ARBA" id="ARBA00023242"/>
    </source>
</evidence>
<feature type="compositionally biased region" description="Basic and acidic residues" evidence="5">
    <location>
        <begin position="292"/>
        <end position="320"/>
    </location>
</feature>
<feature type="region of interest" description="Disordered" evidence="5">
    <location>
        <begin position="291"/>
        <end position="515"/>
    </location>
</feature>
<proteinExistence type="inferred from homology"/>
<dbReference type="InterPro" id="IPR051187">
    <property type="entry name" value="Pre-mRNA_3'-end_processing_reg"/>
</dbReference>